<evidence type="ECO:0000313" key="1">
    <source>
        <dbReference type="EMBL" id="GLW52344.1"/>
    </source>
</evidence>
<comment type="caution">
    <text evidence="1">The sequence shown here is derived from an EMBL/GenBank/DDBJ whole genome shotgun (WGS) entry which is preliminary data.</text>
</comment>
<proteinExistence type="predicted"/>
<dbReference type="Proteomes" id="UP001165143">
    <property type="component" value="Unassembled WGS sequence"/>
</dbReference>
<name>A0A9W6PAW6_9ACTN</name>
<organism evidence="1 2">
    <name type="scientific">Kitasatospora phosalacinea</name>
    <dbReference type="NCBI Taxonomy" id="2065"/>
    <lineage>
        <taxon>Bacteria</taxon>
        <taxon>Bacillati</taxon>
        <taxon>Actinomycetota</taxon>
        <taxon>Actinomycetes</taxon>
        <taxon>Kitasatosporales</taxon>
        <taxon>Streptomycetaceae</taxon>
        <taxon>Kitasatospora</taxon>
    </lineage>
</organism>
<dbReference type="AlphaFoldDB" id="A0A9W6PAW6"/>
<sequence length="135" mass="13995">MLAEALLLRSRSRTGTGSGGGIRGRARAPATARCAIGGYGLIRPGLYGLVGFDVDRAWVSPYATSCAAGLRASDGAGRARICRRPHGRQTDTGILSFAGVLSVGRFLACTAFGGSDQGPPRGITYDFMSVPEPFS</sequence>
<reference evidence="1" key="1">
    <citation type="submission" date="2023-02" db="EMBL/GenBank/DDBJ databases">
        <title>Kitasatospora phosalacinea NBRC 14362.</title>
        <authorList>
            <person name="Ichikawa N."/>
            <person name="Sato H."/>
            <person name="Tonouchi N."/>
        </authorList>
    </citation>
    <scope>NUCLEOTIDE SEQUENCE</scope>
    <source>
        <strain evidence="1">NBRC 14362</strain>
    </source>
</reference>
<protein>
    <submittedName>
        <fullName evidence="1">Uncharacterized protein</fullName>
    </submittedName>
</protein>
<gene>
    <name evidence="1" type="ORF">Kpho01_03550</name>
</gene>
<evidence type="ECO:0000313" key="2">
    <source>
        <dbReference type="Proteomes" id="UP001165143"/>
    </source>
</evidence>
<accession>A0A9W6PAW6</accession>
<dbReference type="EMBL" id="BSRX01000002">
    <property type="protein sequence ID" value="GLW52344.1"/>
    <property type="molecule type" value="Genomic_DNA"/>
</dbReference>